<feature type="domain" description="Flagellar basal body rod protein N-terminal" evidence="10">
    <location>
        <begin position="5"/>
        <end position="35"/>
    </location>
</feature>
<evidence type="ECO:0000256" key="4">
    <source>
        <dbReference type="ARBA" id="ARBA00023143"/>
    </source>
</evidence>
<dbReference type="InterPro" id="IPR020013">
    <property type="entry name" value="Flagellar_FlgE/F/G"/>
</dbReference>
<organism evidence="13 14">
    <name type="scientific">Gulbenkiania indica</name>
    <dbReference type="NCBI Taxonomy" id="375574"/>
    <lineage>
        <taxon>Bacteria</taxon>
        <taxon>Pseudomonadati</taxon>
        <taxon>Pseudomonadota</taxon>
        <taxon>Betaproteobacteria</taxon>
        <taxon>Neisseriales</taxon>
        <taxon>Chromobacteriaceae</taxon>
        <taxon>Gulbenkiania</taxon>
    </lineage>
</organism>
<accession>A0A0K6H593</accession>
<feature type="domain" description="Flagellar hook protein FlgE/F/G-like D1" evidence="12">
    <location>
        <begin position="96"/>
        <end position="158"/>
    </location>
</feature>
<protein>
    <recommendedName>
        <fullName evidence="3 7">Flagellar basal-body rod protein FlgG</fullName>
    </recommendedName>
    <alternativeName>
        <fullName evidence="6 8">Distal rod protein</fullName>
    </alternativeName>
</protein>
<gene>
    <name evidence="13" type="ORF">Ga0061063_2589</name>
</gene>
<evidence type="ECO:0000259" key="12">
    <source>
        <dbReference type="Pfam" id="PF22692"/>
    </source>
</evidence>
<dbReference type="InterPro" id="IPR019776">
    <property type="entry name" value="Flagellar_basal_body_rod_CS"/>
</dbReference>
<dbReference type="Pfam" id="PF22692">
    <property type="entry name" value="LlgE_F_G_D1"/>
    <property type="match status" value="1"/>
</dbReference>
<dbReference type="OrthoDB" id="9804559at2"/>
<comment type="similarity">
    <text evidence="2 8">Belongs to the flagella basal body rod proteins family.</text>
</comment>
<evidence type="ECO:0000259" key="11">
    <source>
        <dbReference type="Pfam" id="PF06429"/>
    </source>
</evidence>
<dbReference type="InterPro" id="IPR010930">
    <property type="entry name" value="Flg_bb/hook_C_dom"/>
</dbReference>
<sequence>MMRALYIAKTGMDASQFQLDVTSNNLANVNTKGFKRGHAVFEDLMYQTLRQPGSQLTNGNTLPTGLQVGTGAAAVATTRIHSQGNPERTEQSFDLAINGDGFFRVARPDGTIGYTRNGEFRRNDNGDVVNAQGYLLDPPINVPATATRVNISSGGVVQFFLPGNPAAQTAGTIQMTTFVNPQGLESIGENLYLETAASGAPQDGDPGTDGRGSIMQGYLEGSNVNVTEELVKMIQAQRSFEMNSRAIRTADEMLQRVAQL</sequence>
<evidence type="ECO:0000256" key="2">
    <source>
        <dbReference type="ARBA" id="ARBA00009677"/>
    </source>
</evidence>
<proteinExistence type="inferred from homology"/>
<dbReference type="PANTHER" id="PTHR30435:SF19">
    <property type="entry name" value="FLAGELLAR BASAL-BODY ROD PROTEIN FLGG"/>
    <property type="match status" value="1"/>
</dbReference>
<dbReference type="InterPro" id="IPR001444">
    <property type="entry name" value="Flag_bb_rod_N"/>
</dbReference>
<keyword evidence="13" id="KW-0282">Flagellum</keyword>
<dbReference type="GO" id="GO:0009426">
    <property type="term" value="C:bacterial-type flagellum basal body, distal rod"/>
    <property type="evidence" value="ECO:0007669"/>
    <property type="project" value="UniProtKB-UniRule"/>
</dbReference>
<dbReference type="PROSITE" id="PS00588">
    <property type="entry name" value="FLAGELLA_BB_ROD"/>
    <property type="match status" value="1"/>
</dbReference>
<evidence type="ECO:0000259" key="10">
    <source>
        <dbReference type="Pfam" id="PF00460"/>
    </source>
</evidence>
<dbReference type="SUPFAM" id="SSF117143">
    <property type="entry name" value="Flagellar hook protein flgE"/>
    <property type="match status" value="1"/>
</dbReference>
<feature type="region of interest" description="Disordered" evidence="9">
    <location>
        <begin position="197"/>
        <end position="216"/>
    </location>
</feature>
<dbReference type="AlphaFoldDB" id="A0A0K6H593"/>
<evidence type="ECO:0000256" key="7">
    <source>
        <dbReference type="NCBIfam" id="TIGR02488"/>
    </source>
</evidence>
<dbReference type="NCBIfam" id="TIGR02488">
    <property type="entry name" value="flgG_G_neg"/>
    <property type="match status" value="1"/>
</dbReference>
<comment type="subunit">
    <text evidence="5 8">The basal body constitutes a major portion of the flagellar organelle and consists of four rings (L,P,S, and M) mounted on a central rod. The rod consists of about 26 subunits of FlgG in the distal portion, and FlgB, FlgC and FlgF are thought to build up the proximal portion of the rod with about 6 subunits each.</text>
</comment>
<dbReference type="STRING" id="375574.GCA_001418035_02365"/>
<evidence type="ECO:0000256" key="1">
    <source>
        <dbReference type="ARBA" id="ARBA00004117"/>
    </source>
</evidence>
<evidence type="ECO:0000256" key="3">
    <source>
        <dbReference type="ARBA" id="ARBA00017948"/>
    </source>
</evidence>
<evidence type="ECO:0000313" key="14">
    <source>
        <dbReference type="Proteomes" id="UP000243535"/>
    </source>
</evidence>
<dbReference type="RefSeq" id="WP_054285333.1">
    <property type="nucleotide sequence ID" value="NZ_CYHA01000007.1"/>
</dbReference>
<feature type="domain" description="Flagellar basal-body/hook protein C-terminal" evidence="11">
    <location>
        <begin position="215"/>
        <end position="260"/>
    </location>
</feature>
<evidence type="ECO:0000256" key="8">
    <source>
        <dbReference type="RuleBase" id="RU362116"/>
    </source>
</evidence>
<reference evidence="14" key="1">
    <citation type="submission" date="2015-08" db="EMBL/GenBank/DDBJ databases">
        <authorList>
            <person name="Varghese N."/>
        </authorList>
    </citation>
    <scope>NUCLEOTIDE SEQUENCE [LARGE SCALE GENOMIC DNA]</scope>
    <source>
        <strain evidence="14">DSM 17901</strain>
    </source>
</reference>
<evidence type="ECO:0000256" key="6">
    <source>
        <dbReference type="ARBA" id="ARBA00032912"/>
    </source>
</evidence>
<dbReference type="PANTHER" id="PTHR30435">
    <property type="entry name" value="FLAGELLAR PROTEIN"/>
    <property type="match status" value="1"/>
</dbReference>
<dbReference type="GO" id="GO:0071978">
    <property type="term" value="P:bacterial-type flagellum-dependent swarming motility"/>
    <property type="evidence" value="ECO:0007669"/>
    <property type="project" value="TreeGrafter"/>
</dbReference>
<keyword evidence="13" id="KW-0969">Cilium</keyword>
<dbReference type="InterPro" id="IPR012834">
    <property type="entry name" value="FlgG_G_neg"/>
</dbReference>
<dbReference type="EMBL" id="CYHA01000007">
    <property type="protein sequence ID" value="CUA86145.1"/>
    <property type="molecule type" value="Genomic_DNA"/>
</dbReference>
<dbReference type="InterPro" id="IPR037925">
    <property type="entry name" value="FlgE/F/G-like"/>
</dbReference>
<dbReference type="Proteomes" id="UP000243535">
    <property type="component" value="Unassembled WGS sequence"/>
</dbReference>
<keyword evidence="4 8" id="KW-0975">Bacterial flagellum</keyword>
<comment type="subcellular location">
    <subcellularLocation>
        <location evidence="1 8">Bacterial flagellum basal body</location>
    </subcellularLocation>
</comment>
<name>A0A0K6H593_9NEIS</name>
<keyword evidence="13" id="KW-0966">Cell projection</keyword>
<dbReference type="Pfam" id="PF00460">
    <property type="entry name" value="Flg_bb_rod"/>
    <property type="match status" value="1"/>
</dbReference>
<evidence type="ECO:0000256" key="5">
    <source>
        <dbReference type="ARBA" id="ARBA00025933"/>
    </source>
</evidence>
<dbReference type="NCBIfam" id="TIGR03506">
    <property type="entry name" value="FlgEFG_subfam"/>
    <property type="match status" value="2"/>
</dbReference>
<dbReference type="Pfam" id="PF06429">
    <property type="entry name" value="Flg_bbr_C"/>
    <property type="match status" value="1"/>
</dbReference>
<evidence type="ECO:0000256" key="9">
    <source>
        <dbReference type="SAM" id="MobiDB-lite"/>
    </source>
</evidence>
<keyword evidence="14" id="KW-1185">Reference proteome</keyword>
<dbReference type="InterPro" id="IPR053967">
    <property type="entry name" value="LlgE_F_G-like_D1"/>
</dbReference>
<evidence type="ECO:0000313" key="13">
    <source>
        <dbReference type="EMBL" id="CUA86145.1"/>
    </source>
</evidence>